<keyword evidence="2" id="KW-0732">Signal</keyword>
<organism evidence="4 5">
    <name type="scientific">Xylaria grammica</name>
    <dbReference type="NCBI Taxonomy" id="363999"/>
    <lineage>
        <taxon>Eukaryota</taxon>
        <taxon>Fungi</taxon>
        <taxon>Dikarya</taxon>
        <taxon>Ascomycota</taxon>
        <taxon>Pezizomycotina</taxon>
        <taxon>Sordariomycetes</taxon>
        <taxon>Xylariomycetidae</taxon>
        <taxon>Xylariales</taxon>
        <taxon>Xylariaceae</taxon>
        <taxon>Xylaria</taxon>
    </lineage>
</organism>
<dbReference type="AlphaFoldDB" id="A0A439DB39"/>
<sequence length="356" mass="38727">MSVSKALLAAVLLSASSVSAQDVYDTFTVNCNRLTTQRRDPIVSFGSPTSDHVHAVVGGTNFKADTTNEDAINSKATTCDKILDNSIYWVPQLYHINDDGRYELVTHIGSAIYYQNRACDYEEGRTSCPSIKTNFAAALPAGLRMLSGDKDLRTFNQSDITQRAINHHCVGPVDEETNSLPVAHCNIIRAQVTFPPCWDGINLDSDDHKSHMAFPAIGEFHGGVCPKSHPIAVIQLFFEFNFDTAKYTDRNFVFAQGDKTGYGFHGDFINGWVDLEKLGDAHRTCTGAQGVNAVACSLNVGADGSPGHASNQSPEVEPPNEEIGFNGPLDALPNNKIPTGDTPQAKLSSRVFPRDY</sequence>
<dbReference type="InterPro" id="IPR018535">
    <property type="entry name" value="DUF1996"/>
</dbReference>
<dbReference type="Proteomes" id="UP000286045">
    <property type="component" value="Unassembled WGS sequence"/>
</dbReference>
<evidence type="ECO:0000256" key="2">
    <source>
        <dbReference type="SAM" id="SignalP"/>
    </source>
</evidence>
<accession>A0A439DB39</accession>
<reference evidence="4 5" key="1">
    <citation type="submission" date="2018-12" db="EMBL/GenBank/DDBJ databases">
        <title>Draft genome sequence of Xylaria grammica IHI A82.</title>
        <authorList>
            <person name="Buettner E."/>
            <person name="Kellner H."/>
        </authorList>
    </citation>
    <scope>NUCLEOTIDE SEQUENCE [LARGE SCALE GENOMIC DNA]</scope>
    <source>
        <strain evidence="4 5">IHI A82</strain>
    </source>
</reference>
<dbReference type="EMBL" id="RYZI01000075">
    <property type="protein sequence ID" value="RWA11586.1"/>
    <property type="molecule type" value="Genomic_DNA"/>
</dbReference>
<evidence type="ECO:0000256" key="1">
    <source>
        <dbReference type="SAM" id="MobiDB-lite"/>
    </source>
</evidence>
<gene>
    <name evidence="4" type="ORF">EKO27_g3495</name>
</gene>
<dbReference type="PANTHER" id="PTHR43662:SF12">
    <property type="entry name" value="DUF1996 DOMAIN-CONTAINING PROTEIN-RELATED"/>
    <property type="match status" value="1"/>
</dbReference>
<evidence type="ECO:0000313" key="4">
    <source>
        <dbReference type="EMBL" id="RWA11586.1"/>
    </source>
</evidence>
<feature type="chain" id="PRO_5019080446" description="DUF1996 domain-containing protein" evidence="2">
    <location>
        <begin position="21"/>
        <end position="356"/>
    </location>
</feature>
<dbReference type="Pfam" id="PF09362">
    <property type="entry name" value="DUF1996"/>
    <property type="match status" value="1"/>
</dbReference>
<proteinExistence type="predicted"/>
<name>A0A439DB39_9PEZI</name>
<protein>
    <recommendedName>
        <fullName evidence="3">DUF1996 domain-containing protein</fullName>
    </recommendedName>
</protein>
<evidence type="ECO:0000313" key="5">
    <source>
        <dbReference type="Proteomes" id="UP000286045"/>
    </source>
</evidence>
<dbReference type="STRING" id="363999.A0A439DB39"/>
<feature type="signal peptide" evidence="2">
    <location>
        <begin position="1"/>
        <end position="20"/>
    </location>
</feature>
<comment type="caution">
    <text evidence="4">The sequence shown here is derived from an EMBL/GenBank/DDBJ whole genome shotgun (WGS) entry which is preliminary data.</text>
</comment>
<dbReference type="PANTHER" id="PTHR43662">
    <property type="match status" value="1"/>
</dbReference>
<keyword evidence="5" id="KW-1185">Reference proteome</keyword>
<feature type="domain" description="DUF1996" evidence="3">
    <location>
        <begin position="40"/>
        <end position="272"/>
    </location>
</feature>
<evidence type="ECO:0000259" key="3">
    <source>
        <dbReference type="Pfam" id="PF09362"/>
    </source>
</evidence>
<feature type="region of interest" description="Disordered" evidence="1">
    <location>
        <begin position="304"/>
        <end position="356"/>
    </location>
</feature>